<gene>
    <name evidence="12" type="ORF">FME351_LOCUS17786</name>
    <name evidence="13" type="ORF">GRG538_LOCUS21241</name>
    <name evidence="16" type="ORF">HFQ381_LOCUS22345</name>
    <name evidence="14" type="ORF">KIK155_LOCUS30533</name>
    <name evidence="11" type="ORF">LUA448_LOCUS16013</name>
    <name evidence="18" type="ORF">QYT958_LOCUS19220</name>
    <name evidence="10" type="ORF">TIS948_LOCUS8444</name>
    <name evidence="19" type="ORF">TOA249_LOCUS26193</name>
    <name evidence="17" type="ORF">TSG867_LOCUS26609</name>
    <name evidence="15" type="ORF">UJA718_LOCUS3481</name>
</gene>
<feature type="transmembrane region" description="Helical" evidence="8">
    <location>
        <begin position="283"/>
        <end position="300"/>
    </location>
</feature>
<dbReference type="OrthoDB" id="9990906at2759"/>
<feature type="transmembrane region" description="Helical" evidence="8">
    <location>
        <begin position="26"/>
        <end position="52"/>
    </location>
</feature>
<evidence type="ECO:0000313" key="13">
    <source>
        <dbReference type="EMBL" id="CAF3571433.1"/>
    </source>
</evidence>
<protein>
    <recommendedName>
        <fullName evidence="9">G-protein coupled receptors family 1 profile domain-containing protein</fullName>
    </recommendedName>
</protein>
<dbReference type="Proteomes" id="UP000663825">
    <property type="component" value="Unassembled WGS sequence"/>
</dbReference>
<dbReference type="PRINTS" id="PR00237">
    <property type="entry name" value="GPCRRHODOPSN"/>
</dbReference>
<evidence type="ECO:0000256" key="2">
    <source>
        <dbReference type="ARBA" id="ARBA00022692"/>
    </source>
</evidence>
<dbReference type="Proteomes" id="UP000663865">
    <property type="component" value="Unassembled WGS sequence"/>
</dbReference>
<name>A0A818ZLR8_9BILA</name>
<evidence type="ECO:0000256" key="7">
    <source>
        <dbReference type="ARBA" id="ARBA00023224"/>
    </source>
</evidence>
<dbReference type="EMBL" id="CAJNXB010001080">
    <property type="protein sequence ID" value="CAF3129363.1"/>
    <property type="molecule type" value="Genomic_DNA"/>
</dbReference>
<evidence type="ECO:0000313" key="14">
    <source>
        <dbReference type="EMBL" id="CAF3765844.1"/>
    </source>
</evidence>
<evidence type="ECO:0000256" key="3">
    <source>
        <dbReference type="ARBA" id="ARBA00022989"/>
    </source>
</evidence>
<sequence length="372" mass="43241">MNRTNLSSSIESVVLLKNKLEQSSHYIYAILFPLIFILGIVGNLFSSVIFCITKLNHISCGIYFLLLAIYDSLALIAGLHHCLTIGYQFSALSGAYCRARNFLLYMSMDMTSWMIVAISVDRYLKARHPIKARMYATRKLSIFISCCLNIIFILKNFHLLTIFIGNFTEDAADNCDPNPHYRMYSFFFSNIWPWIDFTTYALLPFIIVTISNTFIIHDQYNRRFKLRKRTLDLSLIRLLLVSSISLIVCNLPITILAIIYPYISISYKTNKIYDNVAFAFDMLRLPAYISLGLNFYLYYYTSALFRKQAIVLFQRLFHTEDNTNRIQLAHRLFTDGNQRAETHNSFNNFDDFQSLPVPSLKDSCFISNFYPI</sequence>
<evidence type="ECO:0000313" key="17">
    <source>
        <dbReference type="EMBL" id="CAF4581561.1"/>
    </source>
</evidence>
<keyword evidence="7" id="KW-0807">Transducer</keyword>
<evidence type="ECO:0000313" key="12">
    <source>
        <dbReference type="EMBL" id="CAF3518210.1"/>
    </source>
</evidence>
<dbReference type="Proteomes" id="UP000663833">
    <property type="component" value="Unassembled WGS sequence"/>
</dbReference>
<evidence type="ECO:0000313" key="21">
    <source>
        <dbReference type="Proteomes" id="UP000663873"/>
    </source>
</evidence>
<dbReference type="GO" id="GO:0005886">
    <property type="term" value="C:plasma membrane"/>
    <property type="evidence" value="ECO:0007669"/>
    <property type="project" value="TreeGrafter"/>
</dbReference>
<feature type="domain" description="G-protein coupled receptors family 1 profile" evidence="9">
    <location>
        <begin position="42"/>
        <end position="298"/>
    </location>
</feature>
<dbReference type="EMBL" id="CAJNYT010003504">
    <property type="protein sequence ID" value="CAF3571433.1"/>
    <property type="molecule type" value="Genomic_DNA"/>
</dbReference>
<reference evidence="14" key="1">
    <citation type="submission" date="2021-02" db="EMBL/GenBank/DDBJ databases">
        <authorList>
            <person name="Nowell W R."/>
        </authorList>
    </citation>
    <scope>NUCLEOTIDE SEQUENCE</scope>
</reference>
<evidence type="ECO:0000256" key="5">
    <source>
        <dbReference type="ARBA" id="ARBA00023136"/>
    </source>
</evidence>
<dbReference type="Proteomes" id="UP000663851">
    <property type="component" value="Unassembled WGS sequence"/>
</dbReference>
<keyword evidence="4" id="KW-0297">G-protein coupled receptor</keyword>
<keyword evidence="6" id="KW-0675">Receptor</keyword>
<dbReference type="Proteomes" id="UP000663848">
    <property type="component" value="Unassembled WGS sequence"/>
</dbReference>
<dbReference type="EMBL" id="CAJOBP010000259">
    <property type="protein sequence ID" value="CAF4151186.1"/>
    <property type="molecule type" value="Genomic_DNA"/>
</dbReference>
<dbReference type="EMBL" id="CAJNYD010001957">
    <property type="protein sequence ID" value="CAF3383772.1"/>
    <property type="molecule type" value="Genomic_DNA"/>
</dbReference>
<dbReference type="EMBL" id="CAJOBS010003006">
    <property type="protein sequence ID" value="CAF4842513.1"/>
    <property type="molecule type" value="Genomic_DNA"/>
</dbReference>
<evidence type="ECO:0000256" key="4">
    <source>
        <dbReference type="ARBA" id="ARBA00023040"/>
    </source>
</evidence>
<dbReference type="Pfam" id="PF00001">
    <property type="entry name" value="7tm_1"/>
    <property type="match status" value="1"/>
</dbReference>
<evidence type="ECO:0000313" key="15">
    <source>
        <dbReference type="EMBL" id="CAF4151186.1"/>
    </source>
</evidence>
<dbReference type="Proteomes" id="UP000663838">
    <property type="component" value="Unassembled WGS sequence"/>
</dbReference>
<dbReference type="PROSITE" id="PS50262">
    <property type="entry name" value="G_PROTEIN_RECEP_F1_2"/>
    <property type="match status" value="1"/>
</dbReference>
<evidence type="ECO:0000313" key="18">
    <source>
        <dbReference type="EMBL" id="CAF4725233.1"/>
    </source>
</evidence>
<feature type="transmembrane region" description="Helical" evidence="8">
    <location>
        <begin position="191"/>
        <end position="217"/>
    </location>
</feature>
<evidence type="ECO:0000313" key="11">
    <source>
        <dbReference type="EMBL" id="CAF3383772.1"/>
    </source>
</evidence>
<dbReference type="EMBL" id="CAJOBR010003143">
    <property type="protein sequence ID" value="CAF4725233.1"/>
    <property type="molecule type" value="Genomic_DNA"/>
</dbReference>
<dbReference type="EMBL" id="CAJNYV010005617">
    <property type="protein sequence ID" value="CAF3765844.1"/>
    <property type="molecule type" value="Genomic_DNA"/>
</dbReference>
<dbReference type="EMBL" id="CAJOBO010002095">
    <property type="protein sequence ID" value="CAF4431081.1"/>
    <property type="molecule type" value="Genomic_DNA"/>
</dbReference>
<comment type="subcellular location">
    <subcellularLocation>
        <location evidence="1">Membrane</location>
        <topology evidence="1">Multi-pass membrane protein</topology>
    </subcellularLocation>
</comment>
<proteinExistence type="predicted"/>
<dbReference type="Proteomes" id="UP000663862">
    <property type="component" value="Unassembled WGS sequence"/>
</dbReference>
<feature type="transmembrane region" description="Helical" evidence="8">
    <location>
        <begin position="64"/>
        <end position="90"/>
    </location>
</feature>
<dbReference type="EMBL" id="CAJOBQ010002836">
    <property type="protein sequence ID" value="CAF4581561.1"/>
    <property type="molecule type" value="Genomic_DNA"/>
</dbReference>
<evidence type="ECO:0000256" key="8">
    <source>
        <dbReference type="SAM" id="Phobius"/>
    </source>
</evidence>
<evidence type="ECO:0000313" key="10">
    <source>
        <dbReference type="EMBL" id="CAF3129363.1"/>
    </source>
</evidence>
<dbReference type="Gene3D" id="1.20.1070.10">
    <property type="entry name" value="Rhodopsin 7-helix transmembrane proteins"/>
    <property type="match status" value="1"/>
</dbReference>
<evidence type="ECO:0000313" key="20">
    <source>
        <dbReference type="Proteomes" id="UP000663865"/>
    </source>
</evidence>
<comment type="caution">
    <text evidence="14">The sequence shown here is derived from an EMBL/GenBank/DDBJ whole genome shotgun (WGS) entry which is preliminary data.</text>
</comment>
<feature type="transmembrane region" description="Helical" evidence="8">
    <location>
        <begin position="238"/>
        <end position="263"/>
    </location>
</feature>
<accession>A0A818ZLR8</accession>
<keyword evidence="3 8" id="KW-1133">Transmembrane helix</keyword>
<dbReference type="Proteomes" id="UP000663873">
    <property type="component" value="Unassembled WGS sequence"/>
</dbReference>
<dbReference type="InterPro" id="IPR000276">
    <property type="entry name" value="GPCR_Rhodpsn"/>
</dbReference>
<evidence type="ECO:0000313" key="19">
    <source>
        <dbReference type="EMBL" id="CAF4842513.1"/>
    </source>
</evidence>
<organism evidence="14 20">
    <name type="scientific">Rotaria socialis</name>
    <dbReference type="NCBI Taxonomy" id="392032"/>
    <lineage>
        <taxon>Eukaryota</taxon>
        <taxon>Metazoa</taxon>
        <taxon>Spiralia</taxon>
        <taxon>Gnathifera</taxon>
        <taxon>Rotifera</taxon>
        <taxon>Eurotatoria</taxon>
        <taxon>Bdelloidea</taxon>
        <taxon>Philodinida</taxon>
        <taxon>Philodinidae</taxon>
        <taxon>Rotaria</taxon>
    </lineage>
</organism>
<keyword evidence="21" id="KW-1185">Reference proteome</keyword>
<keyword evidence="2 8" id="KW-0812">Transmembrane</keyword>
<dbReference type="InterPro" id="IPR017452">
    <property type="entry name" value="GPCR_Rhodpsn_7TM"/>
</dbReference>
<dbReference type="SUPFAM" id="SSF81321">
    <property type="entry name" value="Family A G protein-coupled receptor-like"/>
    <property type="match status" value="1"/>
</dbReference>
<dbReference type="Proteomes" id="UP000663872">
    <property type="component" value="Unassembled WGS sequence"/>
</dbReference>
<evidence type="ECO:0000259" key="9">
    <source>
        <dbReference type="PROSITE" id="PS50262"/>
    </source>
</evidence>
<evidence type="ECO:0000256" key="1">
    <source>
        <dbReference type="ARBA" id="ARBA00004141"/>
    </source>
</evidence>
<feature type="transmembrane region" description="Helical" evidence="8">
    <location>
        <begin position="140"/>
        <end position="164"/>
    </location>
</feature>
<evidence type="ECO:0000256" key="6">
    <source>
        <dbReference type="ARBA" id="ARBA00023170"/>
    </source>
</evidence>
<dbReference type="PANTHER" id="PTHR24243:SF230">
    <property type="entry name" value="G-PROTEIN COUPLED RECEPTORS FAMILY 1 PROFILE DOMAIN-CONTAINING PROTEIN"/>
    <property type="match status" value="1"/>
</dbReference>
<evidence type="ECO:0000313" key="16">
    <source>
        <dbReference type="EMBL" id="CAF4431081.1"/>
    </source>
</evidence>
<dbReference type="PANTHER" id="PTHR24243">
    <property type="entry name" value="G-PROTEIN COUPLED RECEPTOR"/>
    <property type="match status" value="1"/>
</dbReference>
<keyword evidence="5 8" id="KW-0472">Membrane</keyword>
<dbReference type="GO" id="GO:0004930">
    <property type="term" value="F:G protein-coupled receptor activity"/>
    <property type="evidence" value="ECO:0007669"/>
    <property type="project" value="UniProtKB-KW"/>
</dbReference>
<dbReference type="AlphaFoldDB" id="A0A818ZLR8"/>
<dbReference type="EMBL" id="CAJNYU010002219">
    <property type="protein sequence ID" value="CAF3518210.1"/>
    <property type="molecule type" value="Genomic_DNA"/>
</dbReference>
<feature type="transmembrane region" description="Helical" evidence="8">
    <location>
        <begin position="102"/>
        <end position="120"/>
    </location>
</feature>
<dbReference type="Proteomes" id="UP000663869">
    <property type="component" value="Unassembled WGS sequence"/>
</dbReference>